<keyword evidence="3" id="KW-1185">Reference proteome</keyword>
<name>A0A8X6J0Z1_NEPPI</name>
<evidence type="ECO:0000256" key="1">
    <source>
        <dbReference type="SAM" id="MobiDB-lite"/>
    </source>
</evidence>
<evidence type="ECO:0000313" key="3">
    <source>
        <dbReference type="Proteomes" id="UP000887013"/>
    </source>
</evidence>
<organism evidence="2 3">
    <name type="scientific">Nephila pilipes</name>
    <name type="common">Giant wood spider</name>
    <name type="synonym">Nephila maculata</name>
    <dbReference type="NCBI Taxonomy" id="299642"/>
    <lineage>
        <taxon>Eukaryota</taxon>
        <taxon>Metazoa</taxon>
        <taxon>Ecdysozoa</taxon>
        <taxon>Arthropoda</taxon>
        <taxon>Chelicerata</taxon>
        <taxon>Arachnida</taxon>
        <taxon>Araneae</taxon>
        <taxon>Araneomorphae</taxon>
        <taxon>Entelegynae</taxon>
        <taxon>Araneoidea</taxon>
        <taxon>Nephilidae</taxon>
        <taxon>Nephila</taxon>
    </lineage>
</organism>
<dbReference type="EMBL" id="BMAW01048743">
    <property type="protein sequence ID" value="GFS67619.1"/>
    <property type="molecule type" value="Genomic_DNA"/>
</dbReference>
<feature type="compositionally biased region" description="Basic and acidic residues" evidence="1">
    <location>
        <begin position="11"/>
        <end position="21"/>
    </location>
</feature>
<accession>A0A8X6J0Z1</accession>
<protein>
    <submittedName>
        <fullName evidence="2">Uncharacterized protein</fullName>
    </submittedName>
</protein>
<comment type="caution">
    <text evidence="2">The sequence shown here is derived from an EMBL/GenBank/DDBJ whole genome shotgun (WGS) entry which is preliminary data.</text>
</comment>
<reference evidence="2" key="1">
    <citation type="submission" date="2020-08" db="EMBL/GenBank/DDBJ databases">
        <title>Multicomponent nature underlies the extraordinary mechanical properties of spider dragline silk.</title>
        <authorList>
            <person name="Kono N."/>
            <person name="Nakamura H."/>
            <person name="Mori M."/>
            <person name="Yoshida Y."/>
            <person name="Ohtoshi R."/>
            <person name="Malay A.D."/>
            <person name="Moran D.A.P."/>
            <person name="Tomita M."/>
            <person name="Numata K."/>
            <person name="Arakawa K."/>
        </authorList>
    </citation>
    <scope>NUCLEOTIDE SEQUENCE</scope>
</reference>
<gene>
    <name evidence="2" type="ORF">NPIL_400151</name>
</gene>
<proteinExistence type="predicted"/>
<evidence type="ECO:0000313" key="2">
    <source>
        <dbReference type="EMBL" id="GFS67619.1"/>
    </source>
</evidence>
<feature type="region of interest" description="Disordered" evidence="1">
    <location>
        <begin position="1"/>
        <end position="46"/>
    </location>
</feature>
<sequence length="105" mass="12176">MVRTKQVVSKKKPEQTDHMESTDSENNLVEDLETMNTKQDDTDDQNLQDQDACLIKMRPQEKFLEAINYYHCYCAMSDKISRANAGDYGENQNKVIEFHIAAELK</sequence>
<dbReference type="AlphaFoldDB" id="A0A8X6J0Z1"/>
<dbReference type="Proteomes" id="UP000887013">
    <property type="component" value="Unassembled WGS sequence"/>
</dbReference>